<dbReference type="GeneID" id="62162868"/>
<feature type="compositionally biased region" description="Polar residues" evidence="1">
    <location>
        <begin position="490"/>
        <end position="506"/>
    </location>
</feature>
<dbReference type="RefSeq" id="XP_038744718.1">
    <property type="nucleotide sequence ID" value="XM_038889794.1"/>
</dbReference>
<dbReference type="OrthoDB" id="5314201at2759"/>
<dbReference type="EMBL" id="JAATWM020000022">
    <property type="protein sequence ID" value="KAF9875257.1"/>
    <property type="molecule type" value="Genomic_DNA"/>
</dbReference>
<reference evidence="2" key="2">
    <citation type="submission" date="2020-11" db="EMBL/GenBank/DDBJ databases">
        <title>Whole genome sequencing of Colletotrichum sp.</title>
        <authorList>
            <person name="Li H."/>
        </authorList>
    </citation>
    <scope>NUCLEOTIDE SEQUENCE</scope>
    <source>
        <strain evidence="2">CkLH20</strain>
    </source>
</reference>
<sequence length="641" mass="71096">MFVRVGSWDEMGWMGDGGWGPVGSARQGGTNGEDTKLKPPVGISGDFMSCEQQVGKQVYEMRNGITGRPQARDNPRHGPSFVALGAFATCRTKHFWLLSPNTNRLLFNRTSVSATVAAVIAVMDVPRLENILRSYGIPVDAHSLQAALDDPEHGTAFREWARLHLGPDNLLSKDELSMYGQIDKLVSGQDLAAVQALGEREIQKAIDELNRSTAAIVKQTETLKQQQDALAKLVKGNARVQEARSDLVFQRTQKHDSERRKMMTSVEELSQTLEYRASDLEQQARVSGSGLQQTLDTLLHSDDKLLLSLRKLGLELETEDPEDRENVEKLREICMRLIKYTVETVRTKLDRLYLEALSSAHRGETAPNPSDDVKSLQDELESLYSEILPVAQMSVEQQYLEPALKSLSNKNGQSLGRSAAAVVYIDECLDYLLDHIERLYTRIETFQSHQSATTNLVSTARSELSVPAATPKKKTPTQELVSPVRRRNTGPGSPSRQRSNTANRRFSSGLDESPIEALLRSLAVSFPEDADGVSQIAHLSGILTERQAKARDVGRNAQESLEATAAAQLADAKLAIQLLRDSLLAESPFGDVRLVDEGIEASIAVLGQEVEKVKERVDRVDAGKARQRSERKREILERWSR</sequence>
<dbReference type="Proteomes" id="UP000781932">
    <property type="component" value="Unassembled WGS sequence"/>
</dbReference>
<name>A0A9P6I3T7_9PEZI</name>
<evidence type="ECO:0000313" key="2">
    <source>
        <dbReference type="EMBL" id="KAF9875257.1"/>
    </source>
</evidence>
<dbReference type="AlphaFoldDB" id="A0A9P6I3T7"/>
<protein>
    <submittedName>
        <fullName evidence="2">Uncharacterized protein</fullName>
    </submittedName>
</protein>
<reference evidence="2" key="1">
    <citation type="submission" date="2020-03" db="EMBL/GenBank/DDBJ databases">
        <authorList>
            <person name="He L."/>
        </authorList>
    </citation>
    <scope>NUCLEOTIDE SEQUENCE</scope>
    <source>
        <strain evidence="2">CkLH20</strain>
    </source>
</reference>
<evidence type="ECO:0000313" key="3">
    <source>
        <dbReference type="Proteomes" id="UP000781932"/>
    </source>
</evidence>
<evidence type="ECO:0000256" key="1">
    <source>
        <dbReference type="SAM" id="MobiDB-lite"/>
    </source>
</evidence>
<feature type="region of interest" description="Disordered" evidence="1">
    <location>
        <begin position="463"/>
        <end position="508"/>
    </location>
</feature>
<proteinExistence type="predicted"/>
<accession>A0A9P6I3T7</accession>
<keyword evidence="3" id="KW-1185">Reference proteome</keyword>
<comment type="caution">
    <text evidence="2">The sequence shown here is derived from an EMBL/GenBank/DDBJ whole genome shotgun (WGS) entry which is preliminary data.</text>
</comment>
<gene>
    <name evidence="2" type="ORF">CkaCkLH20_07077</name>
</gene>
<organism evidence="2 3">
    <name type="scientific">Colletotrichum karsti</name>
    <dbReference type="NCBI Taxonomy" id="1095194"/>
    <lineage>
        <taxon>Eukaryota</taxon>
        <taxon>Fungi</taxon>
        <taxon>Dikarya</taxon>
        <taxon>Ascomycota</taxon>
        <taxon>Pezizomycotina</taxon>
        <taxon>Sordariomycetes</taxon>
        <taxon>Hypocreomycetidae</taxon>
        <taxon>Glomerellales</taxon>
        <taxon>Glomerellaceae</taxon>
        <taxon>Colletotrichum</taxon>
        <taxon>Colletotrichum boninense species complex</taxon>
    </lineage>
</organism>
<feature type="region of interest" description="Disordered" evidence="1">
    <location>
        <begin position="619"/>
        <end position="641"/>
    </location>
</feature>